<proteinExistence type="predicted"/>
<name>M2PZP9_9PSEU</name>
<protein>
    <submittedName>
        <fullName evidence="1">Uncharacterized protein</fullName>
    </submittedName>
</protein>
<gene>
    <name evidence="1" type="ORF">C791_0108</name>
</gene>
<comment type="caution">
    <text evidence="1">The sequence shown here is derived from an EMBL/GenBank/DDBJ whole genome shotgun (WGS) entry which is preliminary data.</text>
</comment>
<dbReference type="Proteomes" id="UP000014137">
    <property type="component" value="Unassembled WGS sequence"/>
</dbReference>
<dbReference type="EMBL" id="ANMG01000001">
    <property type="protein sequence ID" value="EMD30123.1"/>
    <property type="molecule type" value="Genomic_DNA"/>
</dbReference>
<evidence type="ECO:0000313" key="2">
    <source>
        <dbReference type="Proteomes" id="UP000014137"/>
    </source>
</evidence>
<reference evidence="1 2" key="1">
    <citation type="submission" date="2012-10" db="EMBL/GenBank/DDBJ databases">
        <title>Genome assembly of Amycolatopsis azurea DSM 43854.</title>
        <authorList>
            <person name="Khatri I."/>
            <person name="Kaur I."/>
            <person name="Subramanian S."/>
            <person name="Mayilraj S."/>
        </authorList>
    </citation>
    <scope>NUCLEOTIDE SEQUENCE [LARGE SCALE GENOMIC DNA]</scope>
    <source>
        <strain evidence="1 2">DSM 43854</strain>
    </source>
</reference>
<dbReference type="PATRIC" id="fig|1238180.3.peg.108"/>
<sequence length="41" mass="4561">MAFATLPFTTLITAEHRSVKTSLKDPGSFFKSGLLELFSRD</sequence>
<accession>M2PZP9</accession>
<dbReference type="AlphaFoldDB" id="M2PZP9"/>
<organism evidence="1 2">
    <name type="scientific">Amycolatopsis azurea DSM 43854</name>
    <dbReference type="NCBI Taxonomy" id="1238180"/>
    <lineage>
        <taxon>Bacteria</taxon>
        <taxon>Bacillati</taxon>
        <taxon>Actinomycetota</taxon>
        <taxon>Actinomycetes</taxon>
        <taxon>Pseudonocardiales</taxon>
        <taxon>Pseudonocardiaceae</taxon>
        <taxon>Amycolatopsis</taxon>
    </lineage>
</organism>
<evidence type="ECO:0000313" key="1">
    <source>
        <dbReference type="EMBL" id="EMD30123.1"/>
    </source>
</evidence>